<dbReference type="EMBL" id="JAWDJW010006699">
    <property type="protein sequence ID" value="KAK3063844.1"/>
    <property type="molecule type" value="Genomic_DNA"/>
</dbReference>
<dbReference type="Proteomes" id="UP001186974">
    <property type="component" value="Unassembled WGS sequence"/>
</dbReference>
<evidence type="ECO:0000313" key="2">
    <source>
        <dbReference type="Proteomes" id="UP001186974"/>
    </source>
</evidence>
<keyword evidence="2" id="KW-1185">Reference proteome</keyword>
<proteinExistence type="predicted"/>
<name>A0ACC3D9G6_9PEZI</name>
<evidence type="ECO:0000313" key="1">
    <source>
        <dbReference type="EMBL" id="KAK3063844.1"/>
    </source>
</evidence>
<protein>
    <submittedName>
        <fullName evidence="1">Uncharacterized protein</fullName>
    </submittedName>
</protein>
<comment type="caution">
    <text evidence="1">The sequence shown here is derived from an EMBL/GenBank/DDBJ whole genome shotgun (WGS) entry which is preliminary data.</text>
</comment>
<reference evidence="1" key="1">
    <citation type="submission" date="2024-09" db="EMBL/GenBank/DDBJ databases">
        <title>Black Yeasts Isolated from many extreme environments.</title>
        <authorList>
            <person name="Coleine C."/>
            <person name="Stajich J.E."/>
            <person name="Selbmann L."/>
        </authorList>
    </citation>
    <scope>NUCLEOTIDE SEQUENCE</scope>
    <source>
        <strain evidence="1">CCFEE 5737</strain>
    </source>
</reference>
<sequence length="212" mass="23459">MPLPYSVVDSLIINLLLGFSTVCPALGFVLVRIRTTVLFGLFTLEIGAERTEPEKREEDVDEAKELQTTVAVESVLTAQRSASPGTTQTEAEVEVKAGDAIIGKIDIYGYMIPASSRTRATVAPDAPADTTAKETVVAKFARLRALHPLPKDTEFAKITFHNYDEFPEDPRIYVDISFLYDEPGDCKYESFIENPVSADSDPQMWMYPADQS</sequence>
<gene>
    <name evidence="1" type="ORF">LTS18_012292</name>
</gene>
<organism evidence="1 2">
    <name type="scientific">Coniosporium uncinatum</name>
    <dbReference type="NCBI Taxonomy" id="93489"/>
    <lineage>
        <taxon>Eukaryota</taxon>
        <taxon>Fungi</taxon>
        <taxon>Dikarya</taxon>
        <taxon>Ascomycota</taxon>
        <taxon>Pezizomycotina</taxon>
        <taxon>Dothideomycetes</taxon>
        <taxon>Dothideomycetes incertae sedis</taxon>
        <taxon>Coniosporium</taxon>
    </lineage>
</organism>
<accession>A0ACC3D9G6</accession>